<evidence type="ECO:0000256" key="1">
    <source>
        <dbReference type="SAM" id="MobiDB-lite"/>
    </source>
</evidence>
<sequence>MPTLRLRLVLPLALFACTDRPLGETDGSTAGPSTGDSPPATGTTPDTATTPTTTAAPSTTATTGDPTATDGSSTTEIDPSVATTTPDPLPKLDFFLPGPTSGLMGCTLDAPAGTMVSGSSSIGPFMAQRAYFGVVDFDSNLFSPRIMLVSPTADPEVALELQNSSSGPIYYGDIHTDSFWESGWIGNWPIDANHYADGLTGVIARPDGAVIEAQAGNWVMHDPADPPRLVGSLQGEIAGPFDAVYCDKLDISVISE</sequence>
<accession>A0ABY7HDX5</accession>
<evidence type="ECO:0000313" key="2">
    <source>
        <dbReference type="EMBL" id="WAS97285.1"/>
    </source>
</evidence>
<reference evidence="2" key="1">
    <citation type="submission" date="2022-11" db="EMBL/GenBank/DDBJ databases">
        <title>Minimal conservation of predation-associated metabolite biosynthetic gene clusters underscores biosynthetic potential of Myxococcota including descriptions for ten novel species: Archangium lansinium sp. nov., Myxococcus landrumus sp. nov., Nannocystis bai.</title>
        <authorList>
            <person name="Ahearne A."/>
            <person name="Stevens C."/>
            <person name="Dowd S."/>
        </authorList>
    </citation>
    <scope>NUCLEOTIDE SEQUENCE</scope>
    <source>
        <strain evidence="2">Fl3</strain>
    </source>
</reference>
<name>A0ABY7HDX5_9BACT</name>
<dbReference type="Proteomes" id="UP001164459">
    <property type="component" value="Chromosome"/>
</dbReference>
<evidence type="ECO:0000313" key="3">
    <source>
        <dbReference type="Proteomes" id="UP001164459"/>
    </source>
</evidence>
<dbReference type="EMBL" id="CP114040">
    <property type="protein sequence ID" value="WAS97285.1"/>
    <property type="molecule type" value="Genomic_DNA"/>
</dbReference>
<proteinExistence type="predicted"/>
<feature type="compositionally biased region" description="Low complexity" evidence="1">
    <location>
        <begin position="31"/>
        <end position="75"/>
    </location>
</feature>
<gene>
    <name evidence="2" type="ORF">O0S08_14145</name>
</gene>
<protein>
    <submittedName>
        <fullName evidence="2">Uncharacterized protein</fullName>
    </submittedName>
</protein>
<dbReference type="RefSeq" id="WP_269039648.1">
    <property type="nucleotide sequence ID" value="NZ_CP114040.1"/>
</dbReference>
<keyword evidence="3" id="KW-1185">Reference proteome</keyword>
<organism evidence="2 3">
    <name type="scientific">Nannocystis punicea</name>
    <dbReference type="NCBI Taxonomy" id="2995304"/>
    <lineage>
        <taxon>Bacteria</taxon>
        <taxon>Pseudomonadati</taxon>
        <taxon>Myxococcota</taxon>
        <taxon>Polyangia</taxon>
        <taxon>Nannocystales</taxon>
        <taxon>Nannocystaceae</taxon>
        <taxon>Nannocystis</taxon>
    </lineage>
</organism>
<feature type="region of interest" description="Disordered" evidence="1">
    <location>
        <begin position="19"/>
        <end position="94"/>
    </location>
</feature>